<protein>
    <submittedName>
        <fullName evidence="1">Uncharacterized protein</fullName>
    </submittedName>
</protein>
<evidence type="ECO:0000313" key="2">
    <source>
        <dbReference type="Proteomes" id="UP001500021"/>
    </source>
</evidence>
<dbReference type="EMBL" id="BAAAFA010000006">
    <property type="protein sequence ID" value="GAA0817454.1"/>
    <property type="molecule type" value="Genomic_DNA"/>
</dbReference>
<sequence>MTRLSTAIYRKINQDVMVKKAKYQAITYNNNQQKSALIAHCKAIAESPAFLGITALTSLLALRYGKFATLRRLVMLKRVTDSLMTSSLNNSNNNAPFS</sequence>
<proteinExistence type="predicted"/>
<accession>A0ABN1L7N9</accession>
<organism evidence="1 2">
    <name type="scientific">Colwellia asteriadis</name>
    <dbReference type="NCBI Taxonomy" id="517723"/>
    <lineage>
        <taxon>Bacteria</taxon>
        <taxon>Pseudomonadati</taxon>
        <taxon>Pseudomonadota</taxon>
        <taxon>Gammaproteobacteria</taxon>
        <taxon>Alteromonadales</taxon>
        <taxon>Colwelliaceae</taxon>
        <taxon>Colwellia</taxon>
    </lineage>
</organism>
<keyword evidence="2" id="KW-1185">Reference proteome</keyword>
<dbReference type="Proteomes" id="UP001500021">
    <property type="component" value="Unassembled WGS sequence"/>
</dbReference>
<gene>
    <name evidence="1" type="ORF">GCM10009111_18690</name>
</gene>
<evidence type="ECO:0000313" key="1">
    <source>
        <dbReference type="EMBL" id="GAA0817454.1"/>
    </source>
</evidence>
<comment type="caution">
    <text evidence="1">The sequence shown here is derived from an EMBL/GenBank/DDBJ whole genome shotgun (WGS) entry which is preliminary data.</text>
</comment>
<reference evidence="1 2" key="1">
    <citation type="journal article" date="2019" name="Int. J. Syst. Evol. Microbiol.">
        <title>The Global Catalogue of Microorganisms (GCM) 10K type strain sequencing project: providing services to taxonomists for standard genome sequencing and annotation.</title>
        <authorList>
            <consortium name="The Broad Institute Genomics Platform"/>
            <consortium name="The Broad Institute Genome Sequencing Center for Infectious Disease"/>
            <person name="Wu L."/>
            <person name="Ma J."/>
        </authorList>
    </citation>
    <scope>NUCLEOTIDE SEQUENCE [LARGE SCALE GENOMIC DNA]</scope>
    <source>
        <strain evidence="1 2">JCM 15608</strain>
    </source>
</reference>
<name>A0ABN1L7N9_9GAMM</name>
<dbReference type="RefSeq" id="WP_215978917.1">
    <property type="nucleotide sequence ID" value="NZ_BAAAFA010000006.1"/>
</dbReference>